<gene>
    <name evidence="2" type="ORF">DQQ10_13110</name>
</gene>
<dbReference type="PANTHER" id="PTHR22617">
    <property type="entry name" value="CHEMOTAXIS SENSOR HISTIDINE KINASE-RELATED"/>
    <property type="match status" value="1"/>
</dbReference>
<evidence type="ECO:0000259" key="1">
    <source>
        <dbReference type="PROSITE" id="PS50851"/>
    </source>
</evidence>
<dbReference type="CDD" id="cd00732">
    <property type="entry name" value="CheW"/>
    <property type="match status" value="1"/>
</dbReference>
<protein>
    <submittedName>
        <fullName evidence="2">Chemotaxis protein CheW</fullName>
    </submittedName>
</protein>
<dbReference type="Pfam" id="PF01584">
    <property type="entry name" value="CheW"/>
    <property type="match status" value="1"/>
</dbReference>
<evidence type="ECO:0000313" key="2">
    <source>
        <dbReference type="EMBL" id="RAW00533.1"/>
    </source>
</evidence>
<dbReference type="SUPFAM" id="SSF50341">
    <property type="entry name" value="CheW-like"/>
    <property type="match status" value="1"/>
</dbReference>
<proteinExistence type="predicted"/>
<organism evidence="2 3">
    <name type="scientific">Pseudochryseolinea flava</name>
    <dbReference type="NCBI Taxonomy" id="2059302"/>
    <lineage>
        <taxon>Bacteria</taxon>
        <taxon>Pseudomonadati</taxon>
        <taxon>Bacteroidota</taxon>
        <taxon>Cytophagia</taxon>
        <taxon>Cytophagales</taxon>
        <taxon>Fulvivirgaceae</taxon>
        <taxon>Pseudochryseolinea</taxon>
    </lineage>
</organism>
<dbReference type="GO" id="GO:0006935">
    <property type="term" value="P:chemotaxis"/>
    <property type="evidence" value="ECO:0007669"/>
    <property type="project" value="InterPro"/>
</dbReference>
<dbReference type="PANTHER" id="PTHR22617:SF41">
    <property type="entry name" value="CHEMOTAXIS SIGNAL TRANSDUCTION SYSTEM ADAPTOR PROTEIN CHEW"/>
    <property type="match status" value="1"/>
</dbReference>
<reference evidence="2 3" key="1">
    <citation type="submission" date="2018-06" db="EMBL/GenBank/DDBJ databases">
        <title>Chryseolinea flavus sp. nov., a member of the phylum Bacteroidetes isolated from soil.</title>
        <authorList>
            <person name="Li Y."/>
            <person name="Wang J."/>
        </authorList>
    </citation>
    <scope>NUCLEOTIDE SEQUENCE [LARGE SCALE GENOMIC DNA]</scope>
    <source>
        <strain evidence="2 3">SDU1-6</strain>
    </source>
</reference>
<dbReference type="GO" id="GO:0005829">
    <property type="term" value="C:cytosol"/>
    <property type="evidence" value="ECO:0007669"/>
    <property type="project" value="TreeGrafter"/>
</dbReference>
<dbReference type="Proteomes" id="UP000251889">
    <property type="component" value="Unassembled WGS sequence"/>
</dbReference>
<dbReference type="InterPro" id="IPR039315">
    <property type="entry name" value="CheW"/>
</dbReference>
<dbReference type="SMART" id="SM00260">
    <property type="entry name" value="CheW"/>
    <property type="match status" value="1"/>
</dbReference>
<dbReference type="EMBL" id="QMFY01000006">
    <property type="protein sequence ID" value="RAW00533.1"/>
    <property type="molecule type" value="Genomic_DNA"/>
</dbReference>
<dbReference type="InterPro" id="IPR036061">
    <property type="entry name" value="CheW-like_dom_sf"/>
</dbReference>
<dbReference type="AlphaFoldDB" id="A0A364Y137"/>
<dbReference type="OrthoDB" id="9794382at2"/>
<dbReference type="PROSITE" id="PS50851">
    <property type="entry name" value="CHEW"/>
    <property type="match status" value="1"/>
</dbReference>
<dbReference type="RefSeq" id="WP_112747333.1">
    <property type="nucleotide sequence ID" value="NZ_QMFY01000006.1"/>
</dbReference>
<name>A0A364Y137_9BACT</name>
<evidence type="ECO:0000313" key="3">
    <source>
        <dbReference type="Proteomes" id="UP000251889"/>
    </source>
</evidence>
<dbReference type="InterPro" id="IPR002545">
    <property type="entry name" value="CheW-lke_dom"/>
</dbReference>
<keyword evidence="3" id="KW-1185">Reference proteome</keyword>
<comment type="caution">
    <text evidence="2">The sequence shown here is derived from an EMBL/GenBank/DDBJ whole genome shotgun (WGS) entry which is preliminary data.</text>
</comment>
<dbReference type="GO" id="GO:0007165">
    <property type="term" value="P:signal transduction"/>
    <property type="evidence" value="ECO:0007669"/>
    <property type="project" value="InterPro"/>
</dbReference>
<dbReference type="Gene3D" id="2.30.30.40">
    <property type="entry name" value="SH3 Domains"/>
    <property type="match status" value="1"/>
</dbReference>
<dbReference type="Gene3D" id="2.40.50.180">
    <property type="entry name" value="CheA-289, Domain 4"/>
    <property type="match status" value="1"/>
</dbReference>
<sequence>MQSTSTKPEAQLESYLTFLMDNELFAVSVTKVTELLEMLPVTHVPRAPEFMRGVINLRGAVVPVIDTRIKFSLKSVEDTINTCIVVMTIQMEDEVVKVGAIVDAVSEVIEITNDAVLPLPAVGNKSSMKFIQGVIKMNERFIMVLDVDRVFSTEELLSLQSTDSVA</sequence>
<feature type="domain" description="CheW-like" evidence="1">
    <location>
        <begin position="12"/>
        <end position="156"/>
    </location>
</feature>
<accession>A0A364Y137</accession>